<feature type="compositionally biased region" description="Polar residues" evidence="13">
    <location>
        <begin position="1"/>
        <end position="14"/>
    </location>
</feature>
<feature type="compositionally biased region" description="Basic residues" evidence="13">
    <location>
        <begin position="792"/>
        <end position="801"/>
    </location>
</feature>
<evidence type="ECO:0000256" key="4">
    <source>
        <dbReference type="ARBA" id="ARBA00022723"/>
    </source>
</evidence>
<keyword evidence="8" id="KW-0805">Transcription regulation</keyword>
<evidence type="ECO:0000259" key="14">
    <source>
        <dbReference type="PROSITE" id="PS50157"/>
    </source>
</evidence>
<keyword evidence="9" id="KW-0238">DNA-binding</keyword>
<feature type="compositionally biased region" description="Low complexity" evidence="13">
    <location>
        <begin position="746"/>
        <end position="758"/>
    </location>
</feature>
<dbReference type="FunFam" id="3.30.160.60:FF:000036">
    <property type="entry name" value="GLI family zinc finger 3"/>
    <property type="match status" value="1"/>
</dbReference>
<evidence type="ECO:0000256" key="3">
    <source>
        <dbReference type="ARBA" id="ARBA00022491"/>
    </source>
</evidence>
<dbReference type="FunFam" id="3.30.160.60:FF:000048">
    <property type="entry name" value="GLI family zinc finger 3"/>
    <property type="match status" value="1"/>
</dbReference>
<feature type="compositionally biased region" description="Polar residues" evidence="13">
    <location>
        <begin position="378"/>
        <end position="387"/>
    </location>
</feature>
<evidence type="ECO:0000256" key="8">
    <source>
        <dbReference type="ARBA" id="ARBA00023015"/>
    </source>
</evidence>
<dbReference type="SUPFAM" id="SSF57667">
    <property type="entry name" value="beta-beta-alpha zinc fingers"/>
    <property type="match status" value="3"/>
</dbReference>
<sequence length="945" mass="102941">MNSGRGSSQDQSSPKGHGFGGKEIPALRIQPETPCPPSNNATPVPVSVPNGTPTEKERNFSLPALPLHHKPLQKHNSRPFPNPSGPTRITTDNVHLKGKKEMVFGSSCMNPGQVSHGAMTSQTIPSPRLDPLPTSSASYHHHSLSSHQQPQNQGSLLRNMPLPPPPSLNLPAASPPPSDISSIRMTPRDPHGHHMMSREGSITRSSSESVKGAFLGPAVSIKQEWSRGPALLTPASGHGSLGSELGDNYYLPPGSSMSHYATSSNSLSPFPIPDFPSPGGSSFASPRHSARSSLSGRGRKRALSLSPLSNEGLDLNMIIRTSPTSLVAYINGSRGSSASASPQPGIPPGGYGHLVARTNLSSPQSHSSGNTRSYFTTTPLSHASLPNNHRHSDEVFDGSSSNRMEYLRMQRLEQANGQYGPEMQNRMVVTHQQDALSADQSNMQIFKTEPIDYPYPPTSDSLAMPPPPPPPYNQHHRISQPALQHGDESPRDGALEFEEDDGESPIVCRWIDCNMTFTEQEELVRHIEKVHIDQRKGEDFTCFWAGCPRRYKPFNARYKLLIHMRVHSGEKPNKCTFEGCNKAFSRLENLKIHLRSHTGEKPYLCQHAGCQKAFSNSSDRAKHQRTHLDTKPYACQIPGCTKRYTDPSSLRKHVKAHTAKEQQARKKLRASNLEGELTSEVMLSECLTIQPIHPVGHGDRSPLGGSTCDSSLGHSPHSSMPGTSSDMYQGMYGSTHSSRSGTATGASNHSSHPSPANNTPVHSMSPLAPPPQMPSMDERERGMGHFSPSSHHPPHHPHAQARRMPPPSMLPPRKPQLPPQPPPQFQASIFIQGYHGNTSQSFPTPLGHAPVHGEPERHSLPPVRHHSPRNLMAIPTFEETLTPATATFEQLQRAFSARSGMSGGYEMPATPSIRSHASDEGSFLQLNAVDRCYSRQSAVYADGSS</sequence>
<feature type="compositionally biased region" description="Pro residues" evidence="13">
    <location>
        <begin position="161"/>
        <end position="178"/>
    </location>
</feature>
<feature type="domain" description="C2H2-type" evidence="14">
    <location>
        <begin position="633"/>
        <end position="662"/>
    </location>
</feature>
<keyword evidence="7" id="KW-0862">Zinc</keyword>
<dbReference type="FunFam" id="3.30.160.60:FF:000031">
    <property type="entry name" value="GLI family zinc finger 3"/>
    <property type="match status" value="1"/>
</dbReference>
<dbReference type="GO" id="GO:0000978">
    <property type="term" value="F:RNA polymerase II cis-regulatory region sequence-specific DNA binding"/>
    <property type="evidence" value="ECO:0007669"/>
    <property type="project" value="TreeGrafter"/>
</dbReference>
<dbReference type="FunFam" id="3.30.160.60:FF:000453">
    <property type="entry name" value="GLIS family zinc finger 3"/>
    <property type="match status" value="1"/>
</dbReference>
<accession>A0A6P4ZJL3</accession>
<dbReference type="PANTHER" id="PTHR45718:SF7">
    <property type="entry name" value="C2H2-TYPE DOMAIN-CONTAINING PROTEIN"/>
    <property type="match status" value="1"/>
</dbReference>
<evidence type="ECO:0000256" key="7">
    <source>
        <dbReference type="ARBA" id="ARBA00022833"/>
    </source>
</evidence>
<feature type="region of interest" description="Disordered" evidence="13">
    <location>
        <begin position="114"/>
        <end position="209"/>
    </location>
</feature>
<comment type="similarity">
    <text evidence="2">Belongs to the GLI C2H2-type zinc-finger protein family.</text>
</comment>
<dbReference type="GO" id="GO:0000981">
    <property type="term" value="F:DNA-binding transcription factor activity, RNA polymerase II-specific"/>
    <property type="evidence" value="ECO:0007669"/>
    <property type="project" value="TreeGrafter"/>
</dbReference>
<feature type="region of interest" description="Disordered" evidence="13">
    <location>
        <begin position="278"/>
        <end position="302"/>
    </location>
</feature>
<dbReference type="OrthoDB" id="3214149at2759"/>
<feature type="domain" description="C2H2-type" evidence="14">
    <location>
        <begin position="506"/>
        <end position="536"/>
    </location>
</feature>
<protein>
    <submittedName>
        <fullName evidence="16">LOW QUALITY PROTEIN: zinc finger protein GLIS3-like</fullName>
    </submittedName>
</protein>
<dbReference type="PANTHER" id="PTHR45718">
    <property type="entry name" value="TRANSCRIPTIONAL ACTIVATOR CUBITUS INTERRUPTUS"/>
    <property type="match status" value="1"/>
</dbReference>
<reference evidence="16" key="1">
    <citation type="submission" date="2025-08" db="UniProtKB">
        <authorList>
            <consortium name="RefSeq"/>
        </authorList>
    </citation>
    <scope>IDENTIFICATION</scope>
    <source>
        <tissue evidence="16">Gonad</tissue>
    </source>
</reference>
<keyword evidence="15" id="KW-1185">Reference proteome</keyword>
<dbReference type="GO" id="GO:0005634">
    <property type="term" value="C:nucleus"/>
    <property type="evidence" value="ECO:0007669"/>
    <property type="project" value="UniProtKB-SubCell"/>
</dbReference>
<feature type="compositionally biased region" description="Basic and acidic residues" evidence="13">
    <location>
        <begin position="485"/>
        <end position="494"/>
    </location>
</feature>
<dbReference type="InterPro" id="IPR043359">
    <property type="entry name" value="GLI-like"/>
</dbReference>
<feature type="compositionally biased region" description="Low complexity" evidence="13">
    <location>
        <begin position="145"/>
        <end position="160"/>
    </location>
</feature>
<feature type="compositionally biased region" description="Polar residues" evidence="13">
    <location>
        <begin position="114"/>
        <end position="125"/>
    </location>
</feature>
<keyword evidence="3" id="KW-0678">Repressor</keyword>
<comment type="subcellular location">
    <subcellularLocation>
        <location evidence="1">Nucleus</location>
    </subcellularLocation>
</comment>
<evidence type="ECO:0000256" key="5">
    <source>
        <dbReference type="ARBA" id="ARBA00022737"/>
    </source>
</evidence>
<dbReference type="GeneID" id="109475177"/>
<keyword evidence="6 12" id="KW-0863">Zinc-finger</keyword>
<feature type="compositionally biased region" description="Pro residues" evidence="13">
    <location>
        <begin position="804"/>
        <end position="824"/>
    </location>
</feature>
<dbReference type="InterPro" id="IPR056436">
    <property type="entry name" value="Znf-C2H2_ZIC1-5/GLI1-3-like"/>
</dbReference>
<dbReference type="Gene3D" id="3.30.160.60">
    <property type="entry name" value="Classic Zinc Finger"/>
    <property type="match status" value="5"/>
</dbReference>
<dbReference type="Pfam" id="PF00096">
    <property type="entry name" value="zf-C2H2"/>
    <property type="match status" value="3"/>
</dbReference>
<evidence type="ECO:0000256" key="1">
    <source>
        <dbReference type="ARBA" id="ARBA00004123"/>
    </source>
</evidence>
<evidence type="ECO:0000256" key="2">
    <source>
        <dbReference type="ARBA" id="ARBA00010831"/>
    </source>
</evidence>
<dbReference type="Proteomes" id="UP000515135">
    <property type="component" value="Unplaced"/>
</dbReference>
<dbReference type="RefSeq" id="XP_019631272.1">
    <property type="nucleotide sequence ID" value="XM_019775713.1"/>
</dbReference>
<feature type="compositionally biased region" description="Polar residues" evidence="13">
    <location>
        <begin position="200"/>
        <end position="209"/>
    </location>
</feature>
<feature type="compositionally biased region" description="Polar residues" evidence="13">
    <location>
        <begin position="825"/>
        <end position="843"/>
    </location>
</feature>
<keyword evidence="11" id="KW-0539">Nucleus</keyword>
<feature type="compositionally biased region" description="Polar residues" evidence="13">
    <location>
        <begin position="707"/>
        <end position="745"/>
    </location>
</feature>
<feature type="region of interest" description="Disordered" evidence="13">
    <location>
        <begin position="1"/>
        <end position="89"/>
    </location>
</feature>
<dbReference type="PROSITE" id="PS50157">
    <property type="entry name" value="ZINC_FINGER_C2H2_2"/>
    <property type="match status" value="5"/>
</dbReference>
<keyword evidence="10" id="KW-0804">Transcription</keyword>
<evidence type="ECO:0000256" key="9">
    <source>
        <dbReference type="ARBA" id="ARBA00023125"/>
    </source>
</evidence>
<gene>
    <name evidence="16" type="primary">LOC109475177</name>
</gene>
<evidence type="ECO:0000256" key="13">
    <source>
        <dbReference type="SAM" id="MobiDB-lite"/>
    </source>
</evidence>
<feature type="region of interest" description="Disordered" evidence="13">
    <location>
        <begin position="694"/>
        <end position="868"/>
    </location>
</feature>
<feature type="domain" description="C2H2-type" evidence="14">
    <location>
        <begin position="545"/>
        <end position="572"/>
    </location>
</feature>
<evidence type="ECO:0000256" key="12">
    <source>
        <dbReference type="PROSITE-ProRule" id="PRU00042"/>
    </source>
</evidence>
<dbReference type="AlphaFoldDB" id="A0A6P4ZJL3"/>
<dbReference type="Pfam" id="PF23561">
    <property type="entry name" value="zf-C2H2_15"/>
    <property type="match status" value="1"/>
</dbReference>
<dbReference type="PROSITE" id="PS00028">
    <property type="entry name" value="ZINC_FINGER_C2H2_1"/>
    <property type="match status" value="4"/>
</dbReference>
<name>A0A6P4ZJL3_BRABE</name>
<dbReference type="FunFam" id="3.30.160.60:FF:000019">
    <property type="entry name" value="GLI family zinc finger 3"/>
    <property type="match status" value="1"/>
</dbReference>
<evidence type="ECO:0000256" key="10">
    <source>
        <dbReference type="ARBA" id="ARBA00023163"/>
    </source>
</evidence>
<evidence type="ECO:0000313" key="15">
    <source>
        <dbReference type="Proteomes" id="UP000515135"/>
    </source>
</evidence>
<evidence type="ECO:0000256" key="6">
    <source>
        <dbReference type="ARBA" id="ARBA00022771"/>
    </source>
</evidence>
<keyword evidence="5" id="KW-0677">Repeat</keyword>
<dbReference type="SMART" id="SM00355">
    <property type="entry name" value="ZnF_C2H2"/>
    <property type="match status" value="5"/>
</dbReference>
<evidence type="ECO:0000256" key="11">
    <source>
        <dbReference type="ARBA" id="ARBA00023242"/>
    </source>
</evidence>
<keyword evidence="4" id="KW-0479">Metal-binding</keyword>
<dbReference type="InterPro" id="IPR036236">
    <property type="entry name" value="Znf_C2H2_sf"/>
</dbReference>
<feature type="region of interest" description="Disordered" evidence="13">
    <location>
        <begin position="465"/>
        <end position="498"/>
    </location>
</feature>
<evidence type="ECO:0000313" key="16">
    <source>
        <dbReference type="RefSeq" id="XP_019631272.1"/>
    </source>
</evidence>
<dbReference type="InterPro" id="IPR013087">
    <property type="entry name" value="Znf_C2H2_type"/>
</dbReference>
<proteinExistence type="inferred from homology"/>
<organism evidence="15 16">
    <name type="scientific">Branchiostoma belcheri</name>
    <name type="common">Amphioxus</name>
    <dbReference type="NCBI Taxonomy" id="7741"/>
    <lineage>
        <taxon>Eukaryota</taxon>
        <taxon>Metazoa</taxon>
        <taxon>Chordata</taxon>
        <taxon>Cephalochordata</taxon>
        <taxon>Leptocardii</taxon>
        <taxon>Amphioxiformes</taxon>
        <taxon>Branchiostomatidae</taxon>
        <taxon>Branchiostoma</taxon>
    </lineage>
</organism>
<dbReference type="GO" id="GO:0008270">
    <property type="term" value="F:zinc ion binding"/>
    <property type="evidence" value="ECO:0007669"/>
    <property type="project" value="UniProtKB-KW"/>
</dbReference>
<feature type="region of interest" description="Disordered" evidence="13">
    <location>
        <begin position="378"/>
        <end position="398"/>
    </location>
</feature>
<feature type="compositionally biased region" description="Basic residues" evidence="13">
    <location>
        <begin position="67"/>
        <end position="77"/>
    </location>
</feature>
<feature type="domain" description="C2H2-type" evidence="14">
    <location>
        <begin position="603"/>
        <end position="632"/>
    </location>
</feature>
<dbReference type="KEGG" id="bbel:109475177"/>
<feature type="domain" description="C2H2-type" evidence="14">
    <location>
        <begin position="573"/>
        <end position="602"/>
    </location>
</feature>